<evidence type="ECO:0000256" key="1">
    <source>
        <dbReference type="SAM" id="MobiDB-lite"/>
    </source>
</evidence>
<dbReference type="Proteomes" id="UP001633002">
    <property type="component" value="Unassembled WGS sequence"/>
</dbReference>
<sequence length="182" mass="20696">MATRGRRRPVKSAKFFDVSSSESAEKMRSSTERKFSSTATHNKTSGLIELRREAMASLQALQEDMEKEYSRVMKGTEGQAAKLKKARKQEISEVTETAKAVDADWKNFVADYEQDAMENQESMEALQRKLQISSACITETFIPDLMKSVEIKLGEIKTRLSYSRPPKARKFSESRKGKEIID</sequence>
<protein>
    <submittedName>
        <fullName evidence="2">Uncharacterized protein</fullName>
    </submittedName>
</protein>
<comment type="caution">
    <text evidence="2">The sequence shown here is derived from an EMBL/GenBank/DDBJ whole genome shotgun (WGS) entry which is preliminary data.</text>
</comment>
<evidence type="ECO:0000313" key="3">
    <source>
        <dbReference type="Proteomes" id="UP001633002"/>
    </source>
</evidence>
<evidence type="ECO:0000313" key="2">
    <source>
        <dbReference type="EMBL" id="KAL3695013.1"/>
    </source>
</evidence>
<reference evidence="2 3" key="1">
    <citation type="submission" date="2024-09" db="EMBL/GenBank/DDBJ databases">
        <title>Chromosome-scale assembly of Riccia sorocarpa.</title>
        <authorList>
            <person name="Paukszto L."/>
        </authorList>
    </citation>
    <scope>NUCLEOTIDE SEQUENCE [LARGE SCALE GENOMIC DNA]</scope>
    <source>
        <strain evidence="2">LP-2024</strain>
        <tissue evidence="2">Aerial parts of the thallus</tissue>
    </source>
</reference>
<feature type="compositionally biased region" description="Basic and acidic residues" evidence="1">
    <location>
        <begin position="170"/>
        <end position="182"/>
    </location>
</feature>
<gene>
    <name evidence="2" type="ORF">R1sor_008664</name>
</gene>
<feature type="compositionally biased region" description="Basic and acidic residues" evidence="1">
    <location>
        <begin position="23"/>
        <end position="35"/>
    </location>
</feature>
<keyword evidence="3" id="KW-1185">Reference proteome</keyword>
<feature type="compositionally biased region" description="Basic residues" evidence="1">
    <location>
        <begin position="1"/>
        <end position="11"/>
    </location>
</feature>
<feature type="region of interest" description="Disordered" evidence="1">
    <location>
        <begin position="1"/>
        <end position="42"/>
    </location>
</feature>
<accession>A0ABD3HU45</accession>
<name>A0ABD3HU45_9MARC</name>
<dbReference type="EMBL" id="JBJQOH010000003">
    <property type="protein sequence ID" value="KAL3695013.1"/>
    <property type="molecule type" value="Genomic_DNA"/>
</dbReference>
<feature type="region of interest" description="Disordered" evidence="1">
    <location>
        <begin position="162"/>
        <end position="182"/>
    </location>
</feature>
<proteinExistence type="predicted"/>
<dbReference type="AlphaFoldDB" id="A0ABD3HU45"/>
<organism evidence="2 3">
    <name type="scientific">Riccia sorocarpa</name>
    <dbReference type="NCBI Taxonomy" id="122646"/>
    <lineage>
        <taxon>Eukaryota</taxon>
        <taxon>Viridiplantae</taxon>
        <taxon>Streptophyta</taxon>
        <taxon>Embryophyta</taxon>
        <taxon>Marchantiophyta</taxon>
        <taxon>Marchantiopsida</taxon>
        <taxon>Marchantiidae</taxon>
        <taxon>Marchantiales</taxon>
        <taxon>Ricciaceae</taxon>
        <taxon>Riccia</taxon>
    </lineage>
</organism>